<proteinExistence type="predicted"/>
<comment type="caution">
    <text evidence="1">The sequence shown here is derived from an EMBL/GenBank/DDBJ whole genome shotgun (WGS) entry which is preliminary data.</text>
</comment>
<reference evidence="1" key="1">
    <citation type="submission" date="2014-03" db="EMBL/GenBank/DDBJ databases">
        <title>Draft genome sequencing of Oceanobacillus picturae strain S1 isolated from human gut.</title>
        <authorList>
            <person name="Croce O."/>
            <person name="Lagier J.C."/>
            <person name="Raoult D."/>
        </authorList>
    </citation>
    <scope>NUCLEOTIDE SEQUENCE [LARGE SCALE GENOMIC DNA]</scope>
    <source>
        <strain evidence="1">S1</strain>
    </source>
</reference>
<sequence>MKEEIRKLLDSNITGYRIFKETGIQESTISRLRSEKKELGSLSLDTALKLHAFYEEHKNDIKPPQA</sequence>
<protein>
    <recommendedName>
        <fullName evidence="3">XRE family transcriptional regulator</fullName>
    </recommendedName>
</protein>
<dbReference type="AlphaFoldDB" id="W9AJM6"/>
<dbReference type="EMBL" id="CCAX010000001">
    <property type="protein sequence ID" value="CDO03087.1"/>
    <property type="molecule type" value="Genomic_DNA"/>
</dbReference>
<accession>W9AJM6</accession>
<gene>
    <name evidence="1" type="ORF">BN988_01587</name>
</gene>
<dbReference type="RefSeq" id="WP_036574733.1">
    <property type="nucleotide sequence ID" value="NZ_CABLBW010000001.1"/>
</dbReference>
<organism evidence="1 2">
    <name type="scientific">Oceanobacillus picturae</name>
    <dbReference type="NCBI Taxonomy" id="171693"/>
    <lineage>
        <taxon>Bacteria</taxon>
        <taxon>Bacillati</taxon>
        <taxon>Bacillota</taxon>
        <taxon>Bacilli</taxon>
        <taxon>Bacillales</taxon>
        <taxon>Bacillaceae</taxon>
        <taxon>Oceanobacillus</taxon>
    </lineage>
</organism>
<evidence type="ECO:0008006" key="3">
    <source>
        <dbReference type="Google" id="ProtNLM"/>
    </source>
</evidence>
<name>W9AJM6_9BACI</name>
<evidence type="ECO:0000313" key="1">
    <source>
        <dbReference type="EMBL" id="CDO03087.1"/>
    </source>
</evidence>
<reference evidence="1" key="2">
    <citation type="submission" date="2014-03" db="EMBL/GenBank/DDBJ databases">
        <authorList>
            <person name="Urmite Genomes"/>
        </authorList>
    </citation>
    <scope>NUCLEOTIDE SEQUENCE</scope>
    <source>
        <strain evidence="1">S1</strain>
    </source>
</reference>
<keyword evidence="2" id="KW-1185">Reference proteome</keyword>
<dbReference type="eggNOG" id="ENOG50305DG">
    <property type="taxonomic scope" value="Bacteria"/>
</dbReference>
<dbReference type="Proteomes" id="UP000028863">
    <property type="component" value="Unassembled WGS sequence"/>
</dbReference>
<evidence type="ECO:0000313" key="2">
    <source>
        <dbReference type="Proteomes" id="UP000028863"/>
    </source>
</evidence>